<dbReference type="PANTHER" id="PTHR22931">
    <property type="entry name" value="PHOSPHOENOLPYRUVATE DIKINASE-RELATED"/>
    <property type="match status" value="1"/>
</dbReference>
<dbReference type="Proteomes" id="UP001315278">
    <property type="component" value="Unassembled WGS sequence"/>
</dbReference>
<dbReference type="SUPFAM" id="SSF52009">
    <property type="entry name" value="Phosphohistidine domain"/>
    <property type="match status" value="1"/>
</dbReference>
<dbReference type="SUPFAM" id="SSF56059">
    <property type="entry name" value="Glutathione synthetase ATP-binding domain-like"/>
    <property type="match status" value="1"/>
</dbReference>
<dbReference type="Gene3D" id="3.50.30.10">
    <property type="entry name" value="Phosphohistidine domain"/>
    <property type="match status" value="1"/>
</dbReference>
<keyword evidence="4" id="KW-1185">Reference proteome</keyword>
<evidence type="ECO:0000259" key="2">
    <source>
        <dbReference type="Pfam" id="PF01326"/>
    </source>
</evidence>
<protein>
    <submittedName>
        <fullName evidence="3">Pyruvate, phosphate dikinase</fullName>
        <ecNumber evidence="3">2.7.9.1</ecNumber>
    </submittedName>
</protein>
<name>A0ABS5FXR1_9BRAD</name>
<keyword evidence="3" id="KW-0808">Transferase</keyword>
<dbReference type="Gene3D" id="1.20.80.30">
    <property type="match status" value="1"/>
</dbReference>
<dbReference type="EMBL" id="JAFCJH010000089">
    <property type="protein sequence ID" value="MBR0801583.1"/>
    <property type="molecule type" value="Genomic_DNA"/>
</dbReference>
<dbReference type="Gene3D" id="1.10.189.10">
    <property type="entry name" value="Pyruvate Phosphate Dikinase, domain 2"/>
    <property type="match status" value="1"/>
</dbReference>
<dbReference type="GO" id="GO:0050242">
    <property type="term" value="F:pyruvate, phosphate dikinase activity"/>
    <property type="evidence" value="ECO:0007669"/>
    <property type="project" value="UniProtKB-EC"/>
</dbReference>
<dbReference type="InterPro" id="IPR002192">
    <property type="entry name" value="PPDK_AMP/ATP-bd"/>
</dbReference>
<feature type="domain" description="Pyruvate phosphate dikinase AMP/ATP-binding" evidence="2">
    <location>
        <begin position="305"/>
        <end position="355"/>
    </location>
</feature>
<feature type="domain" description="PEP-utilising enzyme mobile" evidence="1">
    <location>
        <begin position="424"/>
        <end position="505"/>
    </location>
</feature>
<dbReference type="RefSeq" id="WP_212495551.1">
    <property type="nucleotide sequence ID" value="NZ_JAFCJH010000089.1"/>
</dbReference>
<dbReference type="InterPro" id="IPR013815">
    <property type="entry name" value="ATP_grasp_subdomain_1"/>
</dbReference>
<reference evidence="4" key="1">
    <citation type="journal article" date="2021" name="ISME J.">
        <title>Evolutionary origin and ecological implication of a unique nif island in free-living Bradyrhizobium lineages.</title>
        <authorList>
            <person name="Tao J."/>
        </authorList>
    </citation>
    <scope>NUCLEOTIDE SEQUENCE [LARGE SCALE GENOMIC DNA]</scope>
    <source>
        <strain evidence="4">SZCCT0434</strain>
    </source>
</reference>
<evidence type="ECO:0000313" key="4">
    <source>
        <dbReference type="Proteomes" id="UP001315278"/>
    </source>
</evidence>
<dbReference type="NCBIfam" id="NF004531">
    <property type="entry name" value="PRK05878.1"/>
    <property type="match status" value="1"/>
</dbReference>
<comment type="caution">
    <text evidence="3">The sequence shown here is derived from an EMBL/GenBank/DDBJ whole genome shotgun (WGS) entry which is preliminary data.</text>
</comment>
<dbReference type="Pfam" id="PF00391">
    <property type="entry name" value="PEP-utilizers"/>
    <property type="match status" value="1"/>
</dbReference>
<evidence type="ECO:0000259" key="1">
    <source>
        <dbReference type="Pfam" id="PF00391"/>
    </source>
</evidence>
<dbReference type="InterPro" id="IPR008279">
    <property type="entry name" value="PEP-util_enz_mobile_dom"/>
</dbReference>
<feature type="domain" description="Pyruvate phosphate dikinase AMP/ATP-binding" evidence="2">
    <location>
        <begin position="71"/>
        <end position="295"/>
    </location>
</feature>
<gene>
    <name evidence="3" type="ORF">JQ615_40245</name>
</gene>
<dbReference type="Gene3D" id="3.30.1490.20">
    <property type="entry name" value="ATP-grasp fold, A domain"/>
    <property type="match status" value="1"/>
</dbReference>
<keyword evidence="3" id="KW-0670">Pyruvate</keyword>
<dbReference type="InterPro" id="IPR036637">
    <property type="entry name" value="Phosphohistidine_dom_sf"/>
</dbReference>
<sequence length="826" mass="87758">MQMAATMMNNAFVREVTDSDVEDALRFGGKASGLAKMARAGIPIPPAFVIGVQGFHQFRANGGKIGEQLLVQVHNAIRGLEAQSGRLFGDKDRPLLISVRSGAPVSMPGMMDTVLNLGLTSASALTLAGGPGGSDFALDTWLRFWRMFADIVLGIDPAELMKAVKTPEATARKDLDQASFDALERAILAHIKGEGETVSADPTHQLHKTIEAVFRSWDSARAKAYRKHHGISDDLGTAVTIQTMVFGNADENSGSGVAFTRNPNDGRRALYGEYLIGRQGEDLVSGTHTPIDLSDSKALDPALREAFDKHSKTLEALYCDAVDIEFTVEAGRLYFLQVRPAKRTAAAAIKIAEDLVEEGAISRDAALARITPDQVRKVSRPAFDDEDLARANLVTQGLGSSPGHACGAAVLDADRAAERSLAGENVILLRPTTSPQDIRGMIAANGIITARGGALSHAAVVSRALDRPCIVGCDAIDVDLNNKTFTIAGKTYPEGEQISMDGSTGKVFAGVLKLKGAGAGLPALKHLLGWADEKSSASVWVSPKSSEELVESVNAGVRTGNVVSITDLIIAHGTITKFVELTAAIGRADAPASVANTIRSIVHDACSPAVAGASESPVWLRLPRVSSDRARRLIDNWEELPAGFFLPLGSSSYMQAILDGISAAANRKEVGVLIGGVSSVAEFAAFQQKAKRVGLSAGIVINNVMALDNILHFVDSGAPIWIDVADIVRTVCGFPIEVQQSLDVLDQYAKEALIPVNPFRTLPVYVSNLLAAATSAAERGMSVGVEGGGMPHEMLAKLHQMGFRRFSVPVGRRDELRFVLGRSDKE</sequence>
<organism evidence="3 4">
    <name type="scientific">Bradyrhizobium jicamae</name>
    <dbReference type="NCBI Taxonomy" id="280332"/>
    <lineage>
        <taxon>Bacteria</taxon>
        <taxon>Pseudomonadati</taxon>
        <taxon>Pseudomonadota</taxon>
        <taxon>Alphaproteobacteria</taxon>
        <taxon>Hyphomicrobiales</taxon>
        <taxon>Nitrobacteraceae</taxon>
        <taxon>Bradyrhizobium</taxon>
    </lineage>
</organism>
<dbReference type="Pfam" id="PF01326">
    <property type="entry name" value="PPDK_N"/>
    <property type="match status" value="2"/>
</dbReference>
<dbReference type="Gene3D" id="3.30.470.20">
    <property type="entry name" value="ATP-grasp fold, B domain"/>
    <property type="match status" value="1"/>
</dbReference>
<accession>A0ABS5FXR1</accession>
<evidence type="ECO:0000313" key="3">
    <source>
        <dbReference type="EMBL" id="MBR0801583.1"/>
    </source>
</evidence>
<dbReference type="EC" id="2.7.9.1" evidence="3"/>
<dbReference type="PANTHER" id="PTHR22931:SF9">
    <property type="entry name" value="PYRUVATE, PHOSPHATE DIKINASE 1, CHLOROPLASTIC"/>
    <property type="match status" value="1"/>
</dbReference>
<proteinExistence type="predicted"/>
<dbReference type="PIRSF" id="PIRSF000853">
    <property type="entry name" value="PPDK"/>
    <property type="match status" value="1"/>
</dbReference>
<dbReference type="InterPro" id="IPR010121">
    <property type="entry name" value="Pyruvate_phosphate_dikinase"/>
</dbReference>